<feature type="domain" description="RNA 2-O ribose methyltransferase substrate binding" evidence="4">
    <location>
        <begin position="7"/>
        <end position="83"/>
    </location>
</feature>
<dbReference type="GO" id="GO:0008173">
    <property type="term" value="F:RNA methyltransferase activity"/>
    <property type="evidence" value="ECO:0007669"/>
    <property type="project" value="InterPro"/>
</dbReference>
<dbReference type="GO" id="GO:0005829">
    <property type="term" value="C:cytosol"/>
    <property type="evidence" value="ECO:0007669"/>
    <property type="project" value="TreeGrafter"/>
</dbReference>
<dbReference type="PANTHER" id="PTHR46429:SF1">
    <property type="entry name" value="23S RRNA (GUANOSINE-2'-O-)-METHYLTRANSFERASE RLMB"/>
    <property type="match status" value="1"/>
</dbReference>
<keyword evidence="6" id="KW-1185">Reference proteome</keyword>
<dbReference type="Pfam" id="PF00588">
    <property type="entry name" value="SpoU_methylase"/>
    <property type="match status" value="1"/>
</dbReference>
<dbReference type="PANTHER" id="PTHR46429">
    <property type="entry name" value="23S RRNA (GUANOSINE-2'-O-)-METHYLTRANSFERASE RLMB"/>
    <property type="match status" value="1"/>
</dbReference>
<dbReference type="SUPFAM" id="SSF75217">
    <property type="entry name" value="alpha/beta knot"/>
    <property type="match status" value="1"/>
</dbReference>
<dbReference type="KEGG" id="cprv:CYPRO_2550"/>
<dbReference type="SUPFAM" id="SSF55315">
    <property type="entry name" value="L30e-like"/>
    <property type="match status" value="1"/>
</dbReference>
<dbReference type="EMBL" id="CP027806">
    <property type="protein sequence ID" value="AXJ01792.1"/>
    <property type="molecule type" value="Genomic_DNA"/>
</dbReference>
<dbReference type="Proteomes" id="UP000254808">
    <property type="component" value="Chromosome"/>
</dbReference>
<name>A0A345UMU0_9BACT</name>
<evidence type="ECO:0000313" key="5">
    <source>
        <dbReference type="EMBL" id="AXJ01792.1"/>
    </source>
</evidence>
<dbReference type="InterPro" id="IPR013123">
    <property type="entry name" value="SpoU_subst-bd"/>
</dbReference>
<organism evidence="5 6">
    <name type="scientific">Cyclonatronum proteinivorum</name>
    <dbReference type="NCBI Taxonomy" id="1457365"/>
    <lineage>
        <taxon>Bacteria</taxon>
        <taxon>Pseudomonadati</taxon>
        <taxon>Balneolota</taxon>
        <taxon>Balneolia</taxon>
        <taxon>Balneolales</taxon>
        <taxon>Cyclonatronaceae</taxon>
        <taxon>Cyclonatronum</taxon>
    </lineage>
</organism>
<dbReference type="GO" id="GO:0003723">
    <property type="term" value="F:RNA binding"/>
    <property type="evidence" value="ECO:0007669"/>
    <property type="project" value="InterPro"/>
</dbReference>
<dbReference type="NCBIfam" id="TIGR00186">
    <property type="entry name" value="rRNA_methyl_3"/>
    <property type="match status" value="1"/>
</dbReference>
<dbReference type="InterPro" id="IPR029064">
    <property type="entry name" value="Ribosomal_eL30-like_sf"/>
</dbReference>
<dbReference type="Gene3D" id="3.40.1280.10">
    <property type="match status" value="1"/>
</dbReference>
<dbReference type="Gene3D" id="3.30.1330.30">
    <property type="match status" value="1"/>
</dbReference>
<dbReference type="InterPro" id="IPR001537">
    <property type="entry name" value="SpoU_MeTrfase"/>
</dbReference>
<proteinExistence type="inferred from homology"/>
<dbReference type="GO" id="GO:0006396">
    <property type="term" value="P:RNA processing"/>
    <property type="evidence" value="ECO:0007669"/>
    <property type="project" value="InterPro"/>
</dbReference>
<evidence type="ECO:0000256" key="1">
    <source>
        <dbReference type="ARBA" id="ARBA00007228"/>
    </source>
</evidence>
<protein>
    <submittedName>
        <fullName evidence="5">23S rRNA (Guanosine2251-2'-O)-methyltransferase</fullName>
    </submittedName>
</protein>
<dbReference type="Pfam" id="PF08032">
    <property type="entry name" value="SpoU_sub_bind"/>
    <property type="match status" value="1"/>
</dbReference>
<keyword evidence="3 5" id="KW-0808">Transferase</keyword>
<evidence type="ECO:0000256" key="3">
    <source>
        <dbReference type="ARBA" id="ARBA00022679"/>
    </source>
</evidence>
<dbReference type="InterPro" id="IPR004441">
    <property type="entry name" value="rRNA_MeTrfase_TrmH"/>
</dbReference>
<dbReference type="CDD" id="cd18103">
    <property type="entry name" value="SpoU-like_RlmB"/>
    <property type="match status" value="1"/>
</dbReference>
<evidence type="ECO:0000313" key="6">
    <source>
        <dbReference type="Proteomes" id="UP000254808"/>
    </source>
</evidence>
<accession>A0A345UMU0</accession>
<dbReference type="InterPro" id="IPR029026">
    <property type="entry name" value="tRNA_m1G_MTases_N"/>
</dbReference>
<comment type="similarity">
    <text evidence="1">Belongs to the class IV-like SAM-binding methyltransferase superfamily. RNA methyltransferase TrmH family.</text>
</comment>
<dbReference type="AlphaFoldDB" id="A0A345UMU0"/>
<dbReference type="GO" id="GO:0032259">
    <property type="term" value="P:methylation"/>
    <property type="evidence" value="ECO:0007669"/>
    <property type="project" value="UniProtKB-KW"/>
</dbReference>
<evidence type="ECO:0000259" key="4">
    <source>
        <dbReference type="SMART" id="SM00967"/>
    </source>
</evidence>
<gene>
    <name evidence="5" type="ORF">CYPRO_2550</name>
</gene>
<reference evidence="5 6" key="1">
    <citation type="submission" date="2018-03" db="EMBL/GenBank/DDBJ databases">
        <title>Phenotypic and genomic properties of Cyclonatronum proteinivorum gen. nov., sp. nov., a haloalkaliphilic bacteroidete from soda lakes possessing Na+-translocating rhodopsin.</title>
        <authorList>
            <person name="Toshchakov S.V."/>
            <person name="Korzhenkov A."/>
            <person name="Samarov N.I."/>
            <person name="Kublanov I.V."/>
            <person name="Muntyan M.S."/>
            <person name="Sorokin D.Y."/>
        </authorList>
    </citation>
    <scope>NUCLEOTIDE SEQUENCE [LARGE SCALE GENOMIC DNA]</scope>
    <source>
        <strain evidence="5 6">Omega</strain>
    </source>
</reference>
<dbReference type="FunFam" id="3.40.1280.10:FF:000008">
    <property type="entry name" value="Group 3 RNA methyltransferase TrmH"/>
    <property type="match status" value="1"/>
</dbReference>
<dbReference type="InterPro" id="IPR029028">
    <property type="entry name" value="Alpha/beta_knot_MTases"/>
</dbReference>
<sequence length="249" mass="27010">MEENNDFIYGIHPVQEALDNPQTGVEKVYLRQNMRGAPVNRITEAASARKVPVLNVPGKKLNELVGRVNDQGVVAQLSGITYTELENWLQDTDLKTLPFVVVLSEIEDTHNFGAILRSAAAAGAAAVIVPKHRQAPVNATVFKTSAGTAGKIPIIRVTNLNQAIATLKEAGFWFAGLTAQADRTIWDENYDAPMGIVIGSEGSGIRKKTAELCDFHLSVPMYNGVESLNASVSAALVLFEITRKRLSRN</sequence>
<dbReference type="SMART" id="SM00967">
    <property type="entry name" value="SpoU_sub_bind"/>
    <property type="match status" value="1"/>
</dbReference>
<evidence type="ECO:0000256" key="2">
    <source>
        <dbReference type="ARBA" id="ARBA00022603"/>
    </source>
</evidence>
<keyword evidence="2 5" id="KW-0489">Methyltransferase</keyword>